<evidence type="ECO:0000313" key="3">
    <source>
        <dbReference type="Proteomes" id="UP000004994"/>
    </source>
</evidence>
<dbReference type="EnsemblPlants" id="Solyc08g006450.1.1">
    <property type="protein sequence ID" value="Solyc08g006450.1.1"/>
    <property type="gene ID" value="Solyc08g006450.1"/>
</dbReference>
<keyword evidence="3" id="KW-1185">Reference proteome</keyword>
<dbReference type="eggNOG" id="ENOG502R8UB">
    <property type="taxonomic scope" value="Eukaryota"/>
</dbReference>
<feature type="compositionally biased region" description="Basic and acidic residues" evidence="1">
    <location>
        <begin position="65"/>
        <end position="79"/>
    </location>
</feature>
<reference evidence="2" key="2">
    <citation type="submission" date="2015-06" db="UniProtKB">
        <authorList>
            <consortium name="EnsemblPlants"/>
        </authorList>
    </citation>
    <scope>IDENTIFICATION</scope>
    <source>
        <strain evidence="2">cv. Heinz 1706</strain>
    </source>
</reference>
<proteinExistence type="predicted"/>
<feature type="region of interest" description="Disordered" evidence="1">
    <location>
        <begin position="51"/>
        <end position="79"/>
    </location>
</feature>
<name>K4CID3_SOLLC</name>
<feature type="compositionally biased region" description="Pro residues" evidence="1">
    <location>
        <begin position="52"/>
        <end position="64"/>
    </location>
</feature>
<dbReference type="HOGENOM" id="CLU_1191636_0_0_1"/>
<dbReference type="Proteomes" id="UP000004994">
    <property type="component" value="Chromosome 8"/>
</dbReference>
<dbReference type="Gramene" id="Solyc08g006450.1.1">
    <property type="protein sequence ID" value="Solyc08g006450.1.1"/>
    <property type="gene ID" value="Solyc08g006450.1"/>
</dbReference>
<dbReference type="PaxDb" id="4081-Solyc08g006450.1.1"/>
<dbReference type="OMA" id="YWNDDSE"/>
<protein>
    <submittedName>
        <fullName evidence="2">Uncharacterized protein</fullName>
    </submittedName>
</protein>
<sequence length="233" mass="26294">MPNSPSKLNGNFLKKVFVGCGSFLQWIHGRFVHGNARYIILIGKLQKLKYSPCPPPRPPPPPPSPKKEEPPPPPHGEHVAQEYQHDCCEFRGHLLPFLQSAPPSAPPSLCPCDLSPQPQPYVRNYWNDDSERFSRMRRVESLEMGYRMNFCDPLNDLHENNHPNLRCLGGHHQCHGPPPMLMGHHRYQPPPSLGYHRGQPPLLVGLYGGPPASYFPQAGDYYGYDNPNGCIII</sequence>
<organism evidence="2">
    <name type="scientific">Solanum lycopersicum</name>
    <name type="common">Tomato</name>
    <name type="synonym">Lycopersicon esculentum</name>
    <dbReference type="NCBI Taxonomy" id="4081"/>
    <lineage>
        <taxon>Eukaryota</taxon>
        <taxon>Viridiplantae</taxon>
        <taxon>Streptophyta</taxon>
        <taxon>Embryophyta</taxon>
        <taxon>Tracheophyta</taxon>
        <taxon>Spermatophyta</taxon>
        <taxon>Magnoliopsida</taxon>
        <taxon>eudicotyledons</taxon>
        <taxon>Gunneridae</taxon>
        <taxon>Pentapetalae</taxon>
        <taxon>asterids</taxon>
        <taxon>lamiids</taxon>
        <taxon>Solanales</taxon>
        <taxon>Solanaceae</taxon>
        <taxon>Solanoideae</taxon>
        <taxon>Solaneae</taxon>
        <taxon>Solanum</taxon>
        <taxon>Solanum subgen. Lycopersicon</taxon>
    </lineage>
</organism>
<accession>K4CID3</accession>
<evidence type="ECO:0000313" key="2">
    <source>
        <dbReference type="EnsemblPlants" id="Solyc08g006450.1.1"/>
    </source>
</evidence>
<reference evidence="2" key="1">
    <citation type="journal article" date="2012" name="Nature">
        <title>The tomato genome sequence provides insights into fleshy fruit evolution.</title>
        <authorList>
            <consortium name="Tomato Genome Consortium"/>
        </authorList>
    </citation>
    <scope>NUCLEOTIDE SEQUENCE [LARGE SCALE GENOMIC DNA]</scope>
    <source>
        <strain evidence="2">cv. Heinz 1706</strain>
    </source>
</reference>
<dbReference type="AlphaFoldDB" id="K4CID3"/>
<dbReference type="InParanoid" id="K4CID3"/>
<evidence type="ECO:0000256" key="1">
    <source>
        <dbReference type="SAM" id="MobiDB-lite"/>
    </source>
</evidence>